<evidence type="ECO:0000256" key="1">
    <source>
        <dbReference type="ARBA" id="ARBA00011344"/>
    </source>
</evidence>
<feature type="domain" description="SnoaL-like" evidence="4">
    <location>
        <begin position="180"/>
        <end position="255"/>
    </location>
</feature>
<dbReference type="GO" id="GO:0006352">
    <property type="term" value="P:DNA-templated transcription initiation"/>
    <property type="evidence" value="ECO:0007669"/>
    <property type="project" value="InterPro"/>
</dbReference>
<evidence type="ECO:0000259" key="4">
    <source>
        <dbReference type="Pfam" id="PF12680"/>
    </source>
</evidence>
<dbReference type="InterPro" id="IPR037401">
    <property type="entry name" value="SnoaL-like"/>
</dbReference>
<dbReference type="NCBIfam" id="NF007214">
    <property type="entry name" value="PRK09636.1"/>
    <property type="match status" value="1"/>
</dbReference>
<dbReference type="SUPFAM" id="SSF88659">
    <property type="entry name" value="Sigma3 and sigma4 domains of RNA polymerase sigma factors"/>
    <property type="match status" value="1"/>
</dbReference>
<dbReference type="Gene3D" id="1.10.10.10">
    <property type="entry name" value="Winged helix-like DNA-binding domain superfamily/Winged helix DNA-binding domain"/>
    <property type="match status" value="1"/>
</dbReference>
<dbReference type="Pfam" id="PF04542">
    <property type="entry name" value="Sigma70_r2"/>
    <property type="match status" value="1"/>
</dbReference>
<dbReference type="KEGG" id="mass:CR152_25245"/>
<evidence type="ECO:0000313" key="5">
    <source>
        <dbReference type="EMBL" id="ATQ77437.1"/>
    </source>
</evidence>
<organism evidence="5 6">
    <name type="scientific">Massilia violaceinigra</name>
    <dbReference type="NCBI Taxonomy" id="2045208"/>
    <lineage>
        <taxon>Bacteria</taxon>
        <taxon>Pseudomonadati</taxon>
        <taxon>Pseudomonadota</taxon>
        <taxon>Betaproteobacteria</taxon>
        <taxon>Burkholderiales</taxon>
        <taxon>Oxalobacteraceae</taxon>
        <taxon>Telluria group</taxon>
        <taxon>Massilia</taxon>
    </lineage>
</organism>
<name>A0A2D2DR33_9BURK</name>
<feature type="domain" description="RNA polymerase sigma factor 70 region 4 type 2" evidence="3">
    <location>
        <begin position="108"/>
        <end position="159"/>
    </location>
</feature>
<dbReference type="InterPro" id="IPR013325">
    <property type="entry name" value="RNA_pol_sigma_r2"/>
</dbReference>
<dbReference type="InterPro" id="IPR052704">
    <property type="entry name" value="ECF_Sigma-70_Domain"/>
</dbReference>
<dbReference type="Pfam" id="PF08281">
    <property type="entry name" value="Sigma70_r4_2"/>
    <property type="match status" value="1"/>
</dbReference>
<comment type="subunit">
    <text evidence="1">Interacts transiently with the RNA polymerase catalytic core formed by RpoA, RpoB, RpoC and RpoZ (2 alpha, 1 beta, 1 beta' and 1 omega subunit) to form the RNA polymerase holoenzyme that can initiate transcription.</text>
</comment>
<dbReference type="EMBL" id="CP024608">
    <property type="protein sequence ID" value="ATQ77437.1"/>
    <property type="molecule type" value="Genomic_DNA"/>
</dbReference>
<dbReference type="Gene3D" id="1.10.1740.10">
    <property type="match status" value="1"/>
</dbReference>
<dbReference type="PANTHER" id="PTHR30173">
    <property type="entry name" value="SIGMA 19 FACTOR"/>
    <property type="match status" value="1"/>
</dbReference>
<dbReference type="PANTHER" id="PTHR30173:SF36">
    <property type="entry name" value="ECF RNA POLYMERASE SIGMA FACTOR SIGJ"/>
    <property type="match status" value="1"/>
</dbReference>
<evidence type="ECO:0000259" key="3">
    <source>
        <dbReference type="Pfam" id="PF08281"/>
    </source>
</evidence>
<dbReference type="GO" id="GO:0016987">
    <property type="term" value="F:sigma factor activity"/>
    <property type="evidence" value="ECO:0007669"/>
    <property type="project" value="InterPro"/>
</dbReference>
<feature type="domain" description="RNA polymerase sigma-70 region 2" evidence="2">
    <location>
        <begin position="9"/>
        <end position="71"/>
    </location>
</feature>
<proteinExistence type="predicted"/>
<dbReference type="InterPro" id="IPR013324">
    <property type="entry name" value="RNA_pol_sigma_r3/r4-like"/>
</dbReference>
<dbReference type="InterPro" id="IPR007627">
    <property type="entry name" value="RNA_pol_sigma70_r2"/>
</dbReference>
<dbReference type="InterPro" id="IPR013249">
    <property type="entry name" value="RNA_pol_sigma70_r4_t2"/>
</dbReference>
<dbReference type="OrthoDB" id="3211555at2"/>
<gene>
    <name evidence="5" type="ORF">CR152_25245</name>
</gene>
<dbReference type="NCBIfam" id="TIGR02937">
    <property type="entry name" value="sigma70-ECF"/>
    <property type="match status" value="1"/>
</dbReference>
<dbReference type="InterPro" id="IPR036388">
    <property type="entry name" value="WH-like_DNA-bd_sf"/>
</dbReference>
<dbReference type="SUPFAM" id="SSF54427">
    <property type="entry name" value="NTF2-like"/>
    <property type="match status" value="1"/>
</dbReference>
<accession>A0A2D2DR33</accession>
<evidence type="ECO:0000313" key="6">
    <source>
        <dbReference type="Proteomes" id="UP000229897"/>
    </source>
</evidence>
<keyword evidence="6" id="KW-1185">Reference proteome</keyword>
<dbReference type="Pfam" id="PF12680">
    <property type="entry name" value="SnoaL_2"/>
    <property type="match status" value="1"/>
</dbReference>
<dbReference type="Gene3D" id="3.10.450.50">
    <property type="match status" value="1"/>
</dbReference>
<dbReference type="GO" id="GO:0003677">
    <property type="term" value="F:DNA binding"/>
    <property type="evidence" value="ECO:0007669"/>
    <property type="project" value="InterPro"/>
</dbReference>
<dbReference type="RefSeq" id="WP_099879607.1">
    <property type="nucleotide sequence ID" value="NZ_CP024608.1"/>
</dbReference>
<dbReference type="AlphaFoldDB" id="A0A2D2DR33"/>
<dbReference type="InterPro" id="IPR014303">
    <property type="entry name" value="RNA_pol_sigma-70_ECF"/>
</dbReference>
<dbReference type="InterPro" id="IPR014284">
    <property type="entry name" value="RNA_pol_sigma-70_dom"/>
</dbReference>
<evidence type="ECO:0000259" key="2">
    <source>
        <dbReference type="Pfam" id="PF04542"/>
    </source>
</evidence>
<sequence>MNDTFTSQFHQLRPRLFGIAYRMLGSRADADDAVQDAWLRWNANDARAALASADAWLVTVVTRLCIDRLRSAIAEREAYIGPWLAEPIVTRASDLPESRLELAGDISMAFMLMLERLGPEERVVFLLHEVFECGYADIAAAVGKTEAACRQLLHRARERVRAERPRFAVSDAMHMDLLGRFVTAAQSGERAQLAQLFAPDASFTADGGGKVSATINVVRGADKIARFYESMARKFGTVTTFEHAIINGEAGLLRLVDGSLDSTMSFDMEDARISAIYVVRNPDKLVRAQALKIAADGCQNPSINA</sequence>
<protein>
    <submittedName>
        <fullName evidence="5">RNA polymerase subunit sigma-24</fullName>
    </submittedName>
</protein>
<dbReference type="InterPro" id="IPR032710">
    <property type="entry name" value="NTF2-like_dom_sf"/>
</dbReference>
<dbReference type="NCBIfam" id="TIGR02957">
    <property type="entry name" value="SigX4"/>
    <property type="match status" value="1"/>
</dbReference>
<dbReference type="SUPFAM" id="SSF88946">
    <property type="entry name" value="Sigma2 domain of RNA polymerase sigma factors"/>
    <property type="match status" value="1"/>
</dbReference>
<reference evidence="5" key="1">
    <citation type="submission" date="2017-10" db="EMBL/GenBank/DDBJ databases">
        <title>Massilia psychrophilum sp. nov., a novel purple-pigmented bacterium isolated from Tianshan glacier, Xinjiang Municipality, China.</title>
        <authorList>
            <person name="Wang H."/>
        </authorList>
    </citation>
    <scope>NUCLEOTIDE SEQUENCE [LARGE SCALE GENOMIC DNA]</scope>
    <source>
        <strain evidence="5">B2</strain>
    </source>
</reference>
<dbReference type="Proteomes" id="UP000229897">
    <property type="component" value="Chromosome"/>
</dbReference>